<feature type="domain" description="Knr4/Smi1-like" evidence="1">
    <location>
        <begin position="10"/>
        <end position="77"/>
    </location>
</feature>
<dbReference type="Proteomes" id="UP000467305">
    <property type="component" value="Unassembled WGS sequence"/>
</dbReference>
<dbReference type="Gene3D" id="3.40.1580.10">
    <property type="entry name" value="SMI1/KNR4-like"/>
    <property type="match status" value="1"/>
</dbReference>
<proteinExistence type="predicted"/>
<name>A0A7J5AN80_9FLAO</name>
<dbReference type="RefSeq" id="WP_150899398.1">
    <property type="nucleotide sequence ID" value="NZ_WAAU01000011.1"/>
</dbReference>
<reference evidence="2 3" key="1">
    <citation type="submission" date="2019-09" db="EMBL/GenBank/DDBJ databases">
        <authorList>
            <person name="Cao W.R."/>
        </authorList>
    </citation>
    <scope>NUCLEOTIDE SEQUENCE [LARGE SCALE GENOMIC DNA]</scope>
    <source>
        <strain evidence="3">a4</strain>
    </source>
</reference>
<evidence type="ECO:0000259" key="1">
    <source>
        <dbReference type="SMART" id="SM00860"/>
    </source>
</evidence>
<dbReference type="EMBL" id="WAAU01000011">
    <property type="protein sequence ID" value="KAB1158917.1"/>
    <property type="molecule type" value="Genomic_DNA"/>
</dbReference>
<keyword evidence="3" id="KW-1185">Reference proteome</keyword>
<dbReference type="InterPro" id="IPR037883">
    <property type="entry name" value="Knr4/Smi1-like_sf"/>
</dbReference>
<organism evidence="2 3">
    <name type="scientific">Tenacibaculum aiptasiae</name>
    <dbReference type="NCBI Taxonomy" id="426481"/>
    <lineage>
        <taxon>Bacteria</taxon>
        <taxon>Pseudomonadati</taxon>
        <taxon>Bacteroidota</taxon>
        <taxon>Flavobacteriia</taxon>
        <taxon>Flavobacteriales</taxon>
        <taxon>Flavobacteriaceae</taxon>
        <taxon>Tenacibaculum</taxon>
    </lineage>
</organism>
<dbReference type="SMART" id="SM00860">
    <property type="entry name" value="SMI1_KNR4"/>
    <property type="match status" value="1"/>
</dbReference>
<protein>
    <submittedName>
        <fullName evidence="2">SMI1/KNR4 family protein</fullName>
    </submittedName>
</protein>
<evidence type="ECO:0000313" key="2">
    <source>
        <dbReference type="EMBL" id="KAB1158917.1"/>
    </source>
</evidence>
<evidence type="ECO:0000313" key="3">
    <source>
        <dbReference type="Proteomes" id="UP000467305"/>
    </source>
</evidence>
<dbReference type="InterPro" id="IPR018958">
    <property type="entry name" value="Knr4/Smi1-like_dom"/>
</dbReference>
<comment type="caution">
    <text evidence="2">The sequence shown here is derived from an EMBL/GenBank/DDBJ whole genome shotgun (WGS) entry which is preliminary data.</text>
</comment>
<dbReference type="Pfam" id="PF09346">
    <property type="entry name" value="SMI1_KNR4"/>
    <property type="match status" value="1"/>
</dbReference>
<dbReference type="AlphaFoldDB" id="A0A7J5AN80"/>
<accession>A0A7J5AN80</accession>
<sequence length="85" mass="9739">MITFTKRFEDTSLEEISEIESLLEAKLPNDFKSILLIYNGGYLAIGYQKDNLGEIYVYFSSEGPYKVASSFTEFLESLKITDTDF</sequence>
<dbReference type="SUPFAM" id="SSF160631">
    <property type="entry name" value="SMI1/KNR4-like"/>
    <property type="match status" value="1"/>
</dbReference>
<gene>
    <name evidence="2" type="ORF">F7018_07375</name>
</gene>